<proteinExistence type="predicted"/>
<dbReference type="PANTHER" id="PTHR13102:SF0">
    <property type="entry name" value="NUCLEOLAR PROTEIN 9"/>
    <property type="match status" value="1"/>
</dbReference>
<dbReference type="GO" id="GO:0030688">
    <property type="term" value="C:preribosome, small subunit precursor"/>
    <property type="evidence" value="ECO:0007669"/>
    <property type="project" value="TreeGrafter"/>
</dbReference>
<dbReference type="GO" id="GO:0030686">
    <property type="term" value="C:90S preribosome"/>
    <property type="evidence" value="ECO:0007669"/>
    <property type="project" value="TreeGrafter"/>
</dbReference>
<dbReference type="InterPro" id="IPR001313">
    <property type="entry name" value="Pumilio_RNA-bd_rpt"/>
</dbReference>
<protein>
    <recommendedName>
        <fullName evidence="1">Nucleolar protein 9</fullName>
    </recommendedName>
    <alternativeName>
        <fullName evidence="3 4">Pumilio domain-containing protein NOP9</fullName>
    </alternativeName>
</protein>
<feature type="compositionally biased region" description="Polar residues" evidence="5">
    <location>
        <begin position="53"/>
        <end position="65"/>
    </location>
</feature>
<evidence type="ECO:0000256" key="3">
    <source>
        <dbReference type="ARBA" id="ARBA00030932"/>
    </source>
</evidence>
<dbReference type="InterPro" id="IPR011989">
    <property type="entry name" value="ARM-like"/>
</dbReference>
<feature type="compositionally biased region" description="Basic residues" evidence="5">
    <location>
        <begin position="1"/>
        <end position="18"/>
    </location>
</feature>
<feature type="compositionally biased region" description="Basic and acidic residues" evidence="5">
    <location>
        <begin position="732"/>
        <end position="759"/>
    </location>
</feature>
<keyword evidence="2" id="KW-0677">Repeat</keyword>
<comment type="caution">
    <text evidence="6">The sequence shown here is derived from an EMBL/GenBank/DDBJ whole genome shotgun (WGS) entry which is preliminary data.</text>
</comment>
<dbReference type="SMART" id="SM00025">
    <property type="entry name" value="Pumilio"/>
    <property type="match status" value="4"/>
</dbReference>
<dbReference type="Pfam" id="PF22493">
    <property type="entry name" value="PUF_NOP9"/>
    <property type="match status" value="1"/>
</dbReference>
<feature type="region of interest" description="Disordered" evidence="5">
    <location>
        <begin position="1"/>
        <end position="36"/>
    </location>
</feature>
<dbReference type="GO" id="GO:0000056">
    <property type="term" value="P:ribosomal small subunit export from nucleus"/>
    <property type="evidence" value="ECO:0007669"/>
    <property type="project" value="TreeGrafter"/>
</dbReference>
<dbReference type="Gene3D" id="1.25.10.10">
    <property type="entry name" value="Leucine-rich Repeat Variant"/>
    <property type="match status" value="2"/>
</dbReference>
<evidence type="ECO:0000256" key="4">
    <source>
        <dbReference type="ARBA" id="ARBA00031929"/>
    </source>
</evidence>
<dbReference type="GO" id="GO:0003723">
    <property type="term" value="F:RNA binding"/>
    <property type="evidence" value="ECO:0007669"/>
    <property type="project" value="InterPro"/>
</dbReference>
<evidence type="ECO:0000313" key="7">
    <source>
        <dbReference type="Proteomes" id="UP001153365"/>
    </source>
</evidence>
<accession>A0AAV0AGN0</accession>
<dbReference type="AlphaFoldDB" id="A0AAV0AGN0"/>
<dbReference type="Proteomes" id="UP001153365">
    <property type="component" value="Unassembled WGS sequence"/>
</dbReference>
<dbReference type="GO" id="GO:0000480">
    <property type="term" value="P:endonucleolytic cleavage in 5'-ETS of tricistronic rRNA transcript (SSU-rRNA, 5.8S rRNA, LSU-rRNA)"/>
    <property type="evidence" value="ECO:0007669"/>
    <property type="project" value="TreeGrafter"/>
</dbReference>
<feature type="region of interest" description="Disordered" evidence="5">
    <location>
        <begin position="719"/>
        <end position="760"/>
    </location>
</feature>
<feature type="compositionally biased region" description="Acidic residues" evidence="5">
    <location>
        <begin position="109"/>
        <end position="118"/>
    </location>
</feature>
<feature type="region of interest" description="Disordered" evidence="5">
    <location>
        <begin position="49"/>
        <end position="70"/>
    </location>
</feature>
<sequence>MPREFRKRGRGGRRSKKNKNGEDETNANEVKIKQDQNKYLRDVMDIVLEDEGIQNQEPDGSSKELQASKFPELNPDLKAYWKEIDEKLQELERLGPKSGYKRPRKELSGEAEDDYDEDEDMDERQLILRAALNELAGHELSLATDSETSVILERIIYSMDDFAKLVLIDRFVENFSDLCTHRHASHVIQTLLALLTSTLHLESNDKLQEVIDQNKAEGGELPTISLLLAQISKDLMPHLSSLTQDPAGSHVLVVLLLLLFGKPIPEESYRSRKSVRWRSGKGRFTSVFKEGKNEAESHNEKKAYQVSEKVRKIADSLYRKIKKVLLDKNAIGARSAASNASAATFMKIIIELEFDHEEAERPGSLADNLLDGLMEDRESYNRSEFVESSLRDAAASHLLEEIISRLSAKAFSRFYATYLDRRIFQLCSHPVANFITAKSIMRLELNYFLPAFEECQKKMIDCIDNYRVGSIKSFVDRSIEFSQSVQQQVTQGVLKAFGIENAEDYGYIFPCLISLMRLEYFRKTTSYQLLSSGKDISHSELKLPESNIQGSLVLQSILLQDIPELSSKIVDGLMSLSLGCTIAISRDPIGSRTLDSLINSTTILPSSRRKLMLRLLGNYHILADDRIGSRIAESLWATADIYLKQKIASSLVNQQTFLNRSAFAHFFLKKLYLPLFERQINQWKLKMSELYPTKIIRKPKQYEVEMSKEQVTQACTLEEDVKTQASTNQSSDKPKDSKKNSKEHPKDKKKELAKKDKLQDSSAVDELFKPILKKVKTH</sequence>
<feature type="region of interest" description="Disordered" evidence="5">
    <location>
        <begin position="95"/>
        <end position="118"/>
    </location>
</feature>
<name>A0AAV0AGN0_PHAPC</name>
<keyword evidence="7" id="KW-1185">Reference proteome</keyword>
<dbReference type="GO" id="GO:0005730">
    <property type="term" value="C:nucleolus"/>
    <property type="evidence" value="ECO:0007669"/>
    <property type="project" value="TreeGrafter"/>
</dbReference>
<organism evidence="6 7">
    <name type="scientific">Phakopsora pachyrhizi</name>
    <name type="common">Asian soybean rust disease fungus</name>
    <dbReference type="NCBI Taxonomy" id="170000"/>
    <lineage>
        <taxon>Eukaryota</taxon>
        <taxon>Fungi</taxon>
        <taxon>Dikarya</taxon>
        <taxon>Basidiomycota</taxon>
        <taxon>Pucciniomycotina</taxon>
        <taxon>Pucciniomycetes</taxon>
        <taxon>Pucciniales</taxon>
        <taxon>Phakopsoraceae</taxon>
        <taxon>Phakopsora</taxon>
    </lineage>
</organism>
<dbReference type="EMBL" id="CALTRL010000143">
    <property type="protein sequence ID" value="CAH7666660.1"/>
    <property type="molecule type" value="Genomic_DNA"/>
</dbReference>
<dbReference type="PANTHER" id="PTHR13102">
    <property type="entry name" value="NUCLEOLAR PROTEIN 9"/>
    <property type="match status" value="1"/>
</dbReference>
<evidence type="ECO:0000256" key="1">
    <source>
        <dbReference type="ARBA" id="ARBA00016427"/>
    </source>
</evidence>
<dbReference type="GO" id="GO:0000472">
    <property type="term" value="P:endonucleolytic cleavage to generate mature 5'-end of SSU-rRNA from (SSU-rRNA, 5.8S rRNA, LSU-rRNA)"/>
    <property type="evidence" value="ECO:0007669"/>
    <property type="project" value="TreeGrafter"/>
</dbReference>
<evidence type="ECO:0000256" key="2">
    <source>
        <dbReference type="ARBA" id="ARBA00022737"/>
    </source>
</evidence>
<dbReference type="SUPFAM" id="SSF48371">
    <property type="entry name" value="ARM repeat"/>
    <property type="match status" value="1"/>
</dbReference>
<evidence type="ECO:0000256" key="5">
    <source>
        <dbReference type="SAM" id="MobiDB-lite"/>
    </source>
</evidence>
<dbReference type="InterPro" id="IPR016024">
    <property type="entry name" value="ARM-type_fold"/>
</dbReference>
<reference evidence="6" key="1">
    <citation type="submission" date="2022-06" db="EMBL/GenBank/DDBJ databases">
        <authorList>
            <consortium name="SYNGENTA / RWTH Aachen University"/>
        </authorList>
    </citation>
    <scope>NUCLEOTIDE SEQUENCE</scope>
</reference>
<dbReference type="GO" id="GO:0000447">
    <property type="term" value="P:endonucleolytic cleavage in ITS1 to separate SSU-rRNA from 5.8S rRNA and LSU-rRNA from tricistronic rRNA transcript (SSU-rRNA, 5.8S rRNA, LSU-rRNA)"/>
    <property type="evidence" value="ECO:0007669"/>
    <property type="project" value="TreeGrafter"/>
</dbReference>
<gene>
    <name evidence="6" type="ORF">PPACK8108_LOCUS1009</name>
</gene>
<dbReference type="InterPro" id="IPR040000">
    <property type="entry name" value="NOP9"/>
</dbReference>
<evidence type="ECO:0000313" key="6">
    <source>
        <dbReference type="EMBL" id="CAH7666660.1"/>
    </source>
</evidence>